<keyword evidence="3" id="KW-1185">Reference proteome</keyword>
<name>A0A9Q3GBP0_9BASI</name>
<proteinExistence type="predicted"/>
<dbReference type="Proteomes" id="UP000765509">
    <property type="component" value="Unassembled WGS sequence"/>
</dbReference>
<dbReference type="EMBL" id="AVOT02000008">
    <property type="protein sequence ID" value="MBW0460377.1"/>
    <property type="molecule type" value="Genomic_DNA"/>
</dbReference>
<comment type="caution">
    <text evidence="2">The sequence shown here is derived from an EMBL/GenBank/DDBJ whole genome shotgun (WGS) entry which is preliminary data.</text>
</comment>
<reference evidence="2" key="1">
    <citation type="submission" date="2021-03" db="EMBL/GenBank/DDBJ databases">
        <title>Draft genome sequence of rust myrtle Austropuccinia psidii MF-1, a brazilian biotype.</title>
        <authorList>
            <person name="Quecine M.C."/>
            <person name="Pachon D.M.R."/>
            <person name="Bonatelli M.L."/>
            <person name="Correr F.H."/>
            <person name="Franceschini L.M."/>
            <person name="Leite T.F."/>
            <person name="Margarido G.R.A."/>
            <person name="Almeida C.A."/>
            <person name="Ferrarezi J.A."/>
            <person name="Labate C.A."/>
        </authorList>
    </citation>
    <scope>NUCLEOTIDE SEQUENCE</scope>
    <source>
        <strain evidence="2">MF-1</strain>
    </source>
</reference>
<dbReference type="AlphaFoldDB" id="A0A9Q3GBP0"/>
<evidence type="ECO:0000313" key="3">
    <source>
        <dbReference type="Proteomes" id="UP000765509"/>
    </source>
</evidence>
<sequence>MQNNHFESSHTLSAHNFENPETNLLNSSAKPFTPSNASAPRVREPSNQPSHLKLNKILLHSSVTQNHSPSTPPMINSPFLHRKFNQNLIGCLKYSPMAAPPKQHLKQLIHCFPGATKIWAPNSLPRETLILNRALLHIESRLMSSVI</sequence>
<feature type="compositionally biased region" description="Polar residues" evidence="1">
    <location>
        <begin position="1"/>
        <end position="38"/>
    </location>
</feature>
<feature type="region of interest" description="Disordered" evidence="1">
    <location>
        <begin position="1"/>
        <end position="51"/>
    </location>
</feature>
<organism evidence="2 3">
    <name type="scientific">Austropuccinia psidii MF-1</name>
    <dbReference type="NCBI Taxonomy" id="1389203"/>
    <lineage>
        <taxon>Eukaryota</taxon>
        <taxon>Fungi</taxon>
        <taxon>Dikarya</taxon>
        <taxon>Basidiomycota</taxon>
        <taxon>Pucciniomycotina</taxon>
        <taxon>Pucciniomycetes</taxon>
        <taxon>Pucciniales</taxon>
        <taxon>Sphaerophragmiaceae</taxon>
        <taxon>Austropuccinia</taxon>
    </lineage>
</organism>
<evidence type="ECO:0000256" key="1">
    <source>
        <dbReference type="SAM" id="MobiDB-lite"/>
    </source>
</evidence>
<evidence type="ECO:0000313" key="2">
    <source>
        <dbReference type="EMBL" id="MBW0460377.1"/>
    </source>
</evidence>
<protein>
    <submittedName>
        <fullName evidence="2">Uncharacterized protein</fullName>
    </submittedName>
</protein>
<accession>A0A9Q3GBP0</accession>
<gene>
    <name evidence="2" type="ORF">O181_000092</name>
</gene>